<organism evidence="2 3">
    <name type="scientific">Citrus sinensis</name>
    <name type="common">Sweet orange</name>
    <name type="synonym">Citrus aurantium var. sinensis</name>
    <dbReference type="NCBI Taxonomy" id="2711"/>
    <lineage>
        <taxon>Eukaryota</taxon>
        <taxon>Viridiplantae</taxon>
        <taxon>Streptophyta</taxon>
        <taxon>Embryophyta</taxon>
        <taxon>Tracheophyta</taxon>
        <taxon>Spermatophyta</taxon>
        <taxon>Magnoliopsida</taxon>
        <taxon>eudicotyledons</taxon>
        <taxon>Gunneridae</taxon>
        <taxon>Pentapetalae</taxon>
        <taxon>rosids</taxon>
        <taxon>malvids</taxon>
        <taxon>Sapindales</taxon>
        <taxon>Rutaceae</taxon>
        <taxon>Aurantioideae</taxon>
        <taxon>Citrus</taxon>
    </lineage>
</organism>
<reference evidence="2 3" key="1">
    <citation type="submission" date="2014-04" db="EMBL/GenBank/DDBJ databases">
        <authorList>
            <consortium name="International Citrus Genome Consortium"/>
            <person name="Gmitter F."/>
            <person name="Chen C."/>
            <person name="Farmerie W."/>
            <person name="Harkins T."/>
            <person name="Desany B."/>
            <person name="Mohiuddin M."/>
            <person name="Kodira C."/>
            <person name="Borodovsky M."/>
            <person name="Lomsadze A."/>
            <person name="Burns P."/>
            <person name="Jenkins J."/>
            <person name="Prochnik S."/>
            <person name="Shu S."/>
            <person name="Chapman J."/>
            <person name="Pitluck S."/>
            <person name="Schmutz J."/>
            <person name="Rokhsar D."/>
        </authorList>
    </citation>
    <scope>NUCLEOTIDE SEQUENCE</scope>
</reference>
<proteinExistence type="predicted"/>
<keyword evidence="1" id="KW-0175">Coiled coil</keyword>
<accession>A0A067D525</accession>
<dbReference type="PaxDb" id="2711-XP_006493468.1"/>
<feature type="non-terminal residue" evidence="2">
    <location>
        <position position="111"/>
    </location>
</feature>
<dbReference type="eggNOG" id="KOG4658">
    <property type="taxonomic scope" value="Eukaryota"/>
</dbReference>
<name>A0A067D525_CITSI</name>
<dbReference type="EMBL" id="KK789284">
    <property type="protein sequence ID" value="KDO37918.1"/>
    <property type="molecule type" value="Genomic_DNA"/>
</dbReference>
<sequence>MGNLISTFLPADLFDRTSNCVGEQAKYVWGLEKNLRVLETELHKLTRARADLKTKVEIEEQRPRTRRTNQVAGWLEDVQKLETEYTELERDRAQEMDRLCLGGLCSKNFVS</sequence>
<gene>
    <name evidence="2" type="ORF">CISIN_1g0084152mg</name>
</gene>
<feature type="coiled-coil region" evidence="1">
    <location>
        <begin position="28"/>
        <end position="98"/>
    </location>
</feature>
<dbReference type="Proteomes" id="UP000027120">
    <property type="component" value="Unassembled WGS sequence"/>
</dbReference>
<evidence type="ECO:0000313" key="2">
    <source>
        <dbReference type="EMBL" id="KDO37918.1"/>
    </source>
</evidence>
<protein>
    <submittedName>
        <fullName evidence="2">Uncharacterized protein</fullName>
    </submittedName>
</protein>
<evidence type="ECO:0000256" key="1">
    <source>
        <dbReference type="SAM" id="Coils"/>
    </source>
</evidence>
<keyword evidence="3" id="KW-1185">Reference proteome</keyword>
<evidence type="ECO:0000313" key="3">
    <source>
        <dbReference type="Proteomes" id="UP000027120"/>
    </source>
</evidence>
<dbReference type="AlphaFoldDB" id="A0A067D525"/>